<dbReference type="RefSeq" id="WP_190362057.1">
    <property type="nucleotide sequence ID" value="NZ_CP138348.1"/>
</dbReference>
<proteinExistence type="predicted"/>
<feature type="domain" description="Phosphoadenosine phosphosulphate reductase" evidence="1">
    <location>
        <begin position="41"/>
        <end position="223"/>
    </location>
</feature>
<gene>
    <name evidence="2" type="primary">dndC</name>
    <name evidence="2" type="ORF">SAY89_02490</name>
</gene>
<sequence length="513" mass="59958">MNTQQIPLFPPRSLEELVNDIEMLTAEIQELYCQDSLPWIIGYSGGKDSSCILQLIWNAIASLPENKRHKKIYIITTDTQVENPVVAHWVKNCLERIKKTAQEKNMPFEPHLIYPAVKNTFWVCLIGKGYPAPRNGFRWCTERMKIQPAENFIKENVRCYGEVILVLGTRKAESITRARSMEKHAKGRFRERLNINSRLPNSYIYTPIEDWRTDEVWLYLLQYQNPWGGDNQDLFTLYRGATADNECPLVVDTSTPSCGDSRFGCWVCTMVSKDKSMEAMIQNDEDKDWLQPLLDLRNELDIRDDKDKRDFRRIYGKVELFTRNNGEEESIQPIHGPYLKQWREYWLRKLLEAQVSVQKNAPPQFQNLELITTEELSEIRRIWLEEKHEFEDSLPRIYQEVTGKEFFDPRVGAGNNLLGSEEWQLLEELCDGDAMHLELMTKLLDIERQFFTKVRRVGIYQALEKCFETSSRSQEDAIANAKYIQEVKEAAKSGDVKTLQQKLTWGSLKFTKS</sequence>
<dbReference type="AlphaFoldDB" id="A0AAF0ZBG5"/>
<evidence type="ECO:0000313" key="2">
    <source>
        <dbReference type="EMBL" id="WPF89166.1"/>
    </source>
</evidence>
<dbReference type="EMBL" id="CP138348">
    <property type="protein sequence ID" value="WPF89166.1"/>
    <property type="molecule type" value="Genomic_DNA"/>
</dbReference>
<dbReference type="InterPro" id="IPR002500">
    <property type="entry name" value="PAPS_reduct_dom"/>
</dbReference>
<dbReference type="GO" id="GO:0003824">
    <property type="term" value="F:catalytic activity"/>
    <property type="evidence" value="ECO:0007669"/>
    <property type="project" value="InterPro"/>
</dbReference>
<name>A0AAF0ZBG5_9CHRO</name>
<dbReference type="NCBIfam" id="TIGR03183">
    <property type="entry name" value="DNA_S_dndC"/>
    <property type="match status" value="1"/>
</dbReference>
<dbReference type="InterPro" id="IPR017598">
    <property type="entry name" value="SulphurTrfase_DndC"/>
</dbReference>
<dbReference type="InterPro" id="IPR050128">
    <property type="entry name" value="Sulfate_adenylyltrnsfr_sub2"/>
</dbReference>
<dbReference type="SUPFAM" id="SSF52402">
    <property type="entry name" value="Adenine nucleotide alpha hydrolases-like"/>
    <property type="match status" value="1"/>
</dbReference>
<dbReference type="PANTHER" id="PTHR43196:SF2">
    <property type="entry name" value="PHOSPHOADENOSINE PHOSPHOSULFATE REDUCTASE"/>
    <property type="match status" value="1"/>
</dbReference>
<dbReference type="InterPro" id="IPR014729">
    <property type="entry name" value="Rossmann-like_a/b/a_fold"/>
</dbReference>
<accession>A0AAF0ZBG5</accession>
<evidence type="ECO:0000259" key="1">
    <source>
        <dbReference type="Pfam" id="PF01507"/>
    </source>
</evidence>
<organism evidence="2">
    <name type="scientific">Cyanobacterium aponinum AL20115</name>
    <dbReference type="NCBI Taxonomy" id="3090662"/>
    <lineage>
        <taxon>Bacteria</taxon>
        <taxon>Bacillati</taxon>
        <taxon>Cyanobacteriota</taxon>
        <taxon>Cyanophyceae</taxon>
        <taxon>Oscillatoriophycideae</taxon>
        <taxon>Chroococcales</taxon>
        <taxon>Geminocystaceae</taxon>
        <taxon>Cyanobacterium</taxon>
    </lineage>
</organism>
<dbReference type="Pfam" id="PF01507">
    <property type="entry name" value="PAPS_reduct"/>
    <property type="match status" value="1"/>
</dbReference>
<dbReference type="NCBIfam" id="NF005316">
    <property type="entry name" value="PRK06850.1"/>
    <property type="match status" value="1"/>
</dbReference>
<protein>
    <submittedName>
        <fullName evidence="2">DNA phosphorothioation system sulfurtransferase DndC</fullName>
    </submittedName>
</protein>
<reference evidence="2" key="1">
    <citation type="submission" date="2023-11" db="EMBL/GenBank/DDBJ databases">
        <title>Genome sequence of Cyanobacterium aponinum BCRC AL20115.</title>
        <authorList>
            <person name="Chang H.-Y."/>
            <person name="Lin K.-M."/>
            <person name="Hsueh H.-T."/>
            <person name="Chu H.-A."/>
            <person name="Kuo C.-H."/>
        </authorList>
    </citation>
    <scope>NUCLEOTIDE SEQUENCE</scope>
    <source>
        <strain evidence="2">AL20115</strain>
    </source>
</reference>
<dbReference type="PANTHER" id="PTHR43196">
    <property type="entry name" value="SULFATE ADENYLYLTRANSFERASE SUBUNIT 2"/>
    <property type="match status" value="1"/>
</dbReference>
<dbReference type="Gene3D" id="3.40.50.620">
    <property type="entry name" value="HUPs"/>
    <property type="match status" value="1"/>
</dbReference>